<dbReference type="Proteomes" id="UP000270661">
    <property type="component" value="Unassembled WGS sequence"/>
</dbReference>
<dbReference type="PRINTS" id="PR00119">
    <property type="entry name" value="CATATPASE"/>
</dbReference>
<dbReference type="Pfam" id="PF00122">
    <property type="entry name" value="E1-E2_ATPase"/>
    <property type="match status" value="1"/>
</dbReference>
<dbReference type="InterPro" id="IPR023298">
    <property type="entry name" value="ATPase_P-typ_TM_dom_sf"/>
</dbReference>
<evidence type="ECO:0000313" key="14">
    <source>
        <dbReference type="EMBL" id="RMM49901.1"/>
    </source>
</evidence>
<evidence type="ECO:0000256" key="6">
    <source>
        <dbReference type="ARBA" id="ARBA00022989"/>
    </source>
</evidence>
<dbReference type="NCBIfam" id="TIGR01494">
    <property type="entry name" value="ATPase_P-type"/>
    <property type="match status" value="2"/>
</dbReference>
<keyword evidence="10" id="KW-0067">ATP-binding</keyword>
<dbReference type="NCBIfam" id="TIGR01525">
    <property type="entry name" value="ATPase-IB_hvy"/>
    <property type="match status" value="1"/>
</dbReference>
<dbReference type="SFLD" id="SFLDS00003">
    <property type="entry name" value="Haloacid_Dehalogenase"/>
    <property type="match status" value="1"/>
</dbReference>
<dbReference type="EC" id="7.2.2.12" evidence="8"/>
<dbReference type="InterPro" id="IPR023214">
    <property type="entry name" value="HAD_sf"/>
</dbReference>
<dbReference type="InterPro" id="IPR051014">
    <property type="entry name" value="Cation_Transport_ATPase_IB"/>
</dbReference>
<evidence type="ECO:0000313" key="15">
    <source>
        <dbReference type="Proteomes" id="UP000270661"/>
    </source>
</evidence>
<comment type="similarity">
    <text evidence="2 10">Belongs to the cation transport ATPase (P-type) (TC 3.A.3) family. Type IB subfamily.</text>
</comment>
<dbReference type="SUPFAM" id="SSF81665">
    <property type="entry name" value="Calcium ATPase, transmembrane domain M"/>
    <property type="match status" value="1"/>
</dbReference>
<keyword evidence="3 10" id="KW-0812">Transmembrane</keyword>
<evidence type="ECO:0000256" key="3">
    <source>
        <dbReference type="ARBA" id="ARBA00022692"/>
    </source>
</evidence>
<gene>
    <name evidence="14" type="ORF">ALQ77_02979</name>
</gene>
<comment type="subcellular location">
    <subcellularLocation>
        <location evidence="10">Cell membrane</location>
    </subcellularLocation>
    <subcellularLocation>
        <location evidence="1">Membrane</location>
    </subcellularLocation>
</comment>
<evidence type="ECO:0000256" key="2">
    <source>
        <dbReference type="ARBA" id="ARBA00006024"/>
    </source>
</evidence>
<dbReference type="EMBL" id="RBOJ01000072">
    <property type="protein sequence ID" value="RMM49901.1"/>
    <property type="molecule type" value="Genomic_DNA"/>
</dbReference>
<dbReference type="PANTHER" id="PTHR48085:SF5">
    <property type="entry name" value="CADMIUM_ZINC-TRANSPORTING ATPASE HMA4-RELATED"/>
    <property type="match status" value="1"/>
</dbReference>
<evidence type="ECO:0000256" key="5">
    <source>
        <dbReference type="ARBA" id="ARBA00022967"/>
    </source>
</evidence>
<dbReference type="InterPro" id="IPR059000">
    <property type="entry name" value="ATPase_P-type_domA"/>
</dbReference>
<keyword evidence="15" id="KW-1185">Reference proteome</keyword>
<evidence type="ECO:0000256" key="7">
    <source>
        <dbReference type="ARBA" id="ARBA00023136"/>
    </source>
</evidence>
<dbReference type="GO" id="GO:0005886">
    <property type="term" value="C:plasma membrane"/>
    <property type="evidence" value="ECO:0007669"/>
    <property type="project" value="UniProtKB-SubCell"/>
</dbReference>
<feature type="transmembrane region" description="Helical" evidence="10">
    <location>
        <begin position="255"/>
        <end position="275"/>
    </location>
</feature>
<accession>A0A3M3EK60</accession>
<dbReference type="Gene3D" id="2.70.150.10">
    <property type="entry name" value="Calcium-transporting ATPase, cytoplasmic transduction domain A"/>
    <property type="match status" value="1"/>
</dbReference>
<dbReference type="GO" id="GO:0046872">
    <property type="term" value="F:metal ion binding"/>
    <property type="evidence" value="ECO:0007669"/>
    <property type="project" value="UniProtKB-KW"/>
</dbReference>
<protein>
    <recommendedName>
        <fullName evidence="8">P-type Zn(2+) transporter</fullName>
        <ecNumber evidence="8">7.2.2.12</ecNumber>
    </recommendedName>
</protein>
<keyword evidence="4 10" id="KW-0479">Metal-binding</keyword>
<organism evidence="14 15">
    <name type="scientific">Pseudomonas corrugata</name>
    <dbReference type="NCBI Taxonomy" id="47879"/>
    <lineage>
        <taxon>Bacteria</taxon>
        <taxon>Pseudomonadati</taxon>
        <taxon>Pseudomonadota</taxon>
        <taxon>Gammaproteobacteria</taxon>
        <taxon>Pseudomonadales</taxon>
        <taxon>Pseudomonadaceae</taxon>
        <taxon>Pseudomonas</taxon>
    </lineage>
</organism>
<dbReference type="RefSeq" id="WP_053194077.1">
    <property type="nucleotide sequence ID" value="NZ_LHVK01000022.1"/>
</dbReference>
<dbReference type="InterPro" id="IPR008250">
    <property type="entry name" value="ATPase_P-typ_transduc_dom_A_sf"/>
</dbReference>
<keyword evidence="10" id="KW-1003">Cell membrane</keyword>
<feature type="transmembrane region" description="Helical" evidence="10">
    <location>
        <begin position="34"/>
        <end position="53"/>
    </location>
</feature>
<proteinExistence type="inferred from homology"/>
<dbReference type="OrthoDB" id="9814270at2"/>
<dbReference type="GO" id="GO:0015086">
    <property type="term" value="F:cadmium ion transmembrane transporter activity"/>
    <property type="evidence" value="ECO:0007669"/>
    <property type="project" value="TreeGrafter"/>
</dbReference>
<keyword evidence="11" id="KW-0175">Coiled coil</keyword>
<keyword evidence="7 10" id="KW-0472">Membrane</keyword>
<evidence type="ECO:0000256" key="11">
    <source>
        <dbReference type="SAM" id="Coils"/>
    </source>
</evidence>
<evidence type="ECO:0000256" key="1">
    <source>
        <dbReference type="ARBA" id="ARBA00004370"/>
    </source>
</evidence>
<comment type="catalytic activity">
    <reaction evidence="9">
        <text>Zn(2+)(in) + ATP + H2O = Zn(2+)(out) + ADP + phosphate + H(+)</text>
        <dbReference type="Rhea" id="RHEA:20621"/>
        <dbReference type="ChEBI" id="CHEBI:15377"/>
        <dbReference type="ChEBI" id="CHEBI:15378"/>
        <dbReference type="ChEBI" id="CHEBI:29105"/>
        <dbReference type="ChEBI" id="CHEBI:30616"/>
        <dbReference type="ChEBI" id="CHEBI:43474"/>
        <dbReference type="ChEBI" id="CHEBI:456216"/>
        <dbReference type="EC" id="7.2.2.12"/>
    </reaction>
</comment>
<feature type="domain" description="Hemerythrin-like" evidence="13">
    <location>
        <begin position="624"/>
        <end position="754"/>
    </location>
</feature>
<dbReference type="GO" id="GO:0016887">
    <property type="term" value="F:ATP hydrolysis activity"/>
    <property type="evidence" value="ECO:0007669"/>
    <property type="project" value="InterPro"/>
</dbReference>
<dbReference type="Pfam" id="PF00702">
    <property type="entry name" value="Hydrolase"/>
    <property type="match status" value="1"/>
</dbReference>
<evidence type="ECO:0000256" key="9">
    <source>
        <dbReference type="ARBA" id="ARBA00047308"/>
    </source>
</evidence>
<dbReference type="SUPFAM" id="SSF81653">
    <property type="entry name" value="Calcium ATPase, transduction domain A"/>
    <property type="match status" value="1"/>
</dbReference>
<keyword evidence="6 10" id="KW-1133">Transmembrane helix</keyword>
<name>A0A3M3EK60_9PSED</name>
<dbReference type="InterPro" id="IPR023299">
    <property type="entry name" value="ATPase_P-typ_cyto_dom_N"/>
</dbReference>
<evidence type="ECO:0000256" key="4">
    <source>
        <dbReference type="ARBA" id="ARBA00022723"/>
    </source>
</evidence>
<dbReference type="InterPro" id="IPR012312">
    <property type="entry name" value="Hemerythrin-like"/>
</dbReference>
<comment type="caution">
    <text evidence="14">The sequence shown here is derived from an EMBL/GenBank/DDBJ whole genome shotgun (WGS) entry which is preliminary data.</text>
</comment>
<feature type="transmembrane region" description="Helical" evidence="10">
    <location>
        <begin position="565"/>
        <end position="584"/>
    </location>
</feature>
<feature type="transmembrane region" description="Helical" evidence="10">
    <location>
        <begin position="65"/>
        <end position="91"/>
    </location>
</feature>
<dbReference type="GO" id="GO:0016463">
    <property type="term" value="F:P-type zinc transporter activity"/>
    <property type="evidence" value="ECO:0007669"/>
    <property type="project" value="UniProtKB-EC"/>
</dbReference>
<dbReference type="CDD" id="cd12108">
    <property type="entry name" value="Hr-like"/>
    <property type="match status" value="1"/>
</dbReference>
<dbReference type="InterPro" id="IPR036412">
    <property type="entry name" value="HAD-like_sf"/>
</dbReference>
<dbReference type="InterPro" id="IPR044492">
    <property type="entry name" value="P_typ_ATPase_HD_dom"/>
</dbReference>
<dbReference type="SFLD" id="SFLDF00027">
    <property type="entry name" value="p-type_atpase"/>
    <property type="match status" value="1"/>
</dbReference>
<reference evidence="14 15" key="1">
    <citation type="submission" date="2018-08" db="EMBL/GenBank/DDBJ databases">
        <title>Recombination of ecologically and evolutionarily significant loci maintains genetic cohesion in the Pseudomonas syringae species complex.</title>
        <authorList>
            <person name="Dillon M."/>
            <person name="Thakur S."/>
            <person name="Almeida R.N.D."/>
            <person name="Weir B.S."/>
            <person name="Guttman D.S."/>
        </authorList>
    </citation>
    <scope>NUCLEOTIDE SEQUENCE [LARGE SCALE GENOMIC DNA]</scope>
    <source>
        <strain evidence="14 15">NCPPB2445</strain>
    </source>
</reference>
<evidence type="ECO:0000259" key="13">
    <source>
        <dbReference type="Pfam" id="PF01814"/>
    </source>
</evidence>
<dbReference type="STRING" id="47879.AXG94_02660"/>
<dbReference type="SUPFAM" id="SSF56784">
    <property type="entry name" value="HAD-like"/>
    <property type="match status" value="1"/>
</dbReference>
<dbReference type="Gene3D" id="1.20.120.520">
    <property type="entry name" value="nmb1532 protein domain like"/>
    <property type="match status" value="1"/>
</dbReference>
<dbReference type="InterPro" id="IPR018303">
    <property type="entry name" value="ATPase_P-typ_P_site"/>
</dbReference>
<dbReference type="InterPro" id="IPR027256">
    <property type="entry name" value="P-typ_ATPase_IB"/>
</dbReference>
<dbReference type="SFLD" id="SFLDG00002">
    <property type="entry name" value="C1.7:_P-type_atpase_like"/>
    <property type="match status" value="1"/>
</dbReference>
<evidence type="ECO:0000259" key="12">
    <source>
        <dbReference type="Pfam" id="PF00122"/>
    </source>
</evidence>
<dbReference type="PANTHER" id="PTHR48085">
    <property type="entry name" value="CADMIUM/ZINC-TRANSPORTING ATPASE HMA2-RELATED"/>
    <property type="match status" value="1"/>
</dbReference>
<keyword evidence="5" id="KW-1278">Translocase</keyword>
<dbReference type="AlphaFoldDB" id="A0A3M3EK60"/>
<dbReference type="Pfam" id="PF01814">
    <property type="entry name" value="Hemerythrin"/>
    <property type="match status" value="1"/>
</dbReference>
<evidence type="ECO:0000256" key="8">
    <source>
        <dbReference type="ARBA" id="ARBA00039097"/>
    </source>
</evidence>
<dbReference type="GO" id="GO:0005524">
    <property type="term" value="F:ATP binding"/>
    <property type="evidence" value="ECO:0007669"/>
    <property type="project" value="UniProtKB-UniRule"/>
</dbReference>
<dbReference type="PROSITE" id="PS00154">
    <property type="entry name" value="ATPASE_E1_E2"/>
    <property type="match status" value="1"/>
</dbReference>
<dbReference type="Gene3D" id="3.40.1110.10">
    <property type="entry name" value="Calcium-transporting ATPase, cytoplasmic domain N"/>
    <property type="match status" value="1"/>
</dbReference>
<feature type="coiled-coil region" evidence="11">
    <location>
        <begin position="627"/>
        <end position="677"/>
    </location>
</feature>
<evidence type="ECO:0000256" key="10">
    <source>
        <dbReference type="RuleBase" id="RU362081"/>
    </source>
</evidence>
<dbReference type="Gene3D" id="3.40.50.1000">
    <property type="entry name" value="HAD superfamily/HAD-like"/>
    <property type="match status" value="1"/>
</dbReference>
<feature type="domain" description="P-type ATPase A" evidence="12">
    <location>
        <begin position="115"/>
        <end position="214"/>
    </location>
</feature>
<feature type="transmembrane region" description="Helical" evidence="10">
    <location>
        <begin position="230"/>
        <end position="249"/>
    </location>
</feature>
<sequence length="760" mass="81862">MLDKWLDPVLLLLTALTLVAGAVAHVAQQPEWASIGWATGSLVMAGVLLVEILKRLSRGEGGVDLIALLSITAALIFGQALVAALIALMLASGRILEFFTRQRAERELSALIDRAPRFAWVQEEDGLRKIPVEQVQPEQTLLVRLGEVIPVDGRLLSPAAVLDESALSGESLPLTRREGEQLSSGVSNVGASILLIATSTAAQSTYAGIVRLAEAARRSRAPFVRLADRYALFFIPLTLLMAAAAWYMSGDALRALAVLVVATPCPLILAVPIAIMSGISRAARRGILIKDGVTLEALADIKQVFLDKTGTLTSGHGRLQSIETNGPIDPQRLLGLAASLAQASTHPISQAIVDAAHQRKLPLYVPQGVEESPGAGLSGQVDGVQVRFGTLSFANHDAPVSDWATTMLRHMDYQACSASFIAVDGKLAGLLVFLDTVRRETPQTLRRLRNRGIERIVMLTGDRLETAEMIALSAGIDELRAGLSPEDKVQAVQQGCLRASTLMVGDGINDAPALAAANVGVAMGASGVTASAQAAGVVLLVDRLDRLVEALDIARRTRFIARQGVLVGMGMSLLAMTLAALGYLPPLIGAVVQEGIDVVIIVNALRALGPLRALGKRKLAAEHIDHLQAEHQQLSALTSNLHRLANDFAQRPPEQARADLAELVNHLQTSLVQHEREDEHTLYPLLIRNMAGEDPLSAMSHVHREIFRLIHLLARMSDDFSCAPATATADEIQHQLIRLDTLVQLHFEQEEELFRYLDWR</sequence>
<keyword evidence="10" id="KW-0547">Nucleotide-binding</keyword>
<dbReference type="InterPro" id="IPR001757">
    <property type="entry name" value="P_typ_ATPase"/>
</dbReference>